<feature type="non-terminal residue" evidence="2">
    <location>
        <position position="140"/>
    </location>
</feature>
<accession>A0A8J6TCL3</accession>
<evidence type="ECO:0000313" key="3">
    <source>
        <dbReference type="Proteomes" id="UP000614424"/>
    </source>
</evidence>
<dbReference type="Pfam" id="PF07676">
    <property type="entry name" value="PD40"/>
    <property type="match status" value="1"/>
</dbReference>
<dbReference type="Proteomes" id="UP000614424">
    <property type="component" value="Unassembled WGS sequence"/>
</dbReference>
<name>A0A8J6TCL3_9BACT</name>
<feature type="signal peptide" evidence="1">
    <location>
        <begin position="1"/>
        <end position="19"/>
    </location>
</feature>
<evidence type="ECO:0000256" key="1">
    <source>
        <dbReference type="SAM" id="SignalP"/>
    </source>
</evidence>
<gene>
    <name evidence="2" type="ORF">H8E41_07725</name>
</gene>
<feature type="chain" id="PRO_5035235494" evidence="1">
    <location>
        <begin position="20"/>
        <end position="140"/>
    </location>
</feature>
<evidence type="ECO:0000313" key="2">
    <source>
        <dbReference type="EMBL" id="MBC8317781.1"/>
    </source>
</evidence>
<dbReference type="EMBL" id="JACNJZ010000105">
    <property type="protein sequence ID" value="MBC8317781.1"/>
    <property type="molecule type" value="Genomic_DNA"/>
</dbReference>
<dbReference type="InterPro" id="IPR011042">
    <property type="entry name" value="6-blade_b-propeller_TolB-like"/>
</dbReference>
<dbReference type="AlphaFoldDB" id="A0A8J6TCL3"/>
<protein>
    <submittedName>
        <fullName evidence="2">PD40 domain-containing protein</fullName>
    </submittedName>
</protein>
<proteinExistence type="predicted"/>
<dbReference type="SUPFAM" id="SSF69304">
    <property type="entry name" value="Tricorn protease N-terminal domain"/>
    <property type="match status" value="1"/>
</dbReference>
<reference evidence="2 3" key="1">
    <citation type="submission" date="2020-08" db="EMBL/GenBank/DDBJ databases">
        <title>Bridging the membrane lipid divide: bacteria of the FCB group superphylum have the potential to synthesize archaeal ether lipids.</title>
        <authorList>
            <person name="Villanueva L."/>
            <person name="Von Meijenfeldt F.A.B."/>
            <person name="Westbye A.B."/>
            <person name="Yadav S."/>
            <person name="Hopmans E.C."/>
            <person name="Dutilh B.E."/>
            <person name="Sinninghe Damste J.S."/>
        </authorList>
    </citation>
    <scope>NUCLEOTIDE SEQUENCE [LARGE SCALE GENOMIC DNA]</scope>
    <source>
        <strain evidence="2">NIOZ-UU47</strain>
    </source>
</reference>
<sequence>MKILCMVSLLVLFTSCSNELPTVPEKAVPAGFTAVAVDETEWLRNSTAPPNGGWNPAFSPDGQKVAFLSSTLHTPDDLWVMQADGTEPRRLTSRGVISFKWSEDSTTILLKTVRKGFEEVLSISPDGSRETRIPGLPPGS</sequence>
<organism evidence="2 3">
    <name type="scientific">Candidatus Desulfobia pelagia</name>
    <dbReference type="NCBI Taxonomy" id="2841692"/>
    <lineage>
        <taxon>Bacteria</taxon>
        <taxon>Pseudomonadati</taxon>
        <taxon>Thermodesulfobacteriota</taxon>
        <taxon>Desulfobulbia</taxon>
        <taxon>Desulfobulbales</taxon>
        <taxon>Desulfobulbaceae</taxon>
        <taxon>Candidatus Desulfobia</taxon>
    </lineage>
</organism>
<dbReference type="Gene3D" id="2.120.10.30">
    <property type="entry name" value="TolB, C-terminal domain"/>
    <property type="match status" value="1"/>
</dbReference>
<keyword evidence="1" id="KW-0732">Signal</keyword>
<comment type="caution">
    <text evidence="2">The sequence shown here is derived from an EMBL/GenBank/DDBJ whole genome shotgun (WGS) entry which is preliminary data.</text>
</comment>
<dbReference type="InterPro" id="IPR011659">
    <property type="entry name" value="WD40"/>
</dbReference>
<dbReference type="PROSITE" id="PS51257">
    <property type="entry name" value="PROKAR_LIPOPROTEIN"/>
    <property type="match status" value="1"/>
</dbReference>